<evidence type="ECO:0000313" key="9">
    <source>
        <dbReference type="Proteomes" id="UP001500266"/>
    </source>
</evidence>
<feature type="region of interest" description="Disordered" evidence="6">
    <location>
        <begin position="1"/>
        <end position="31"/>
    </location>
</feature>
<evidence type="ECO:0000256" key="6">
    <source>
        <dbReference type="SAM" id="MobiDB-lite"/>
    </source>
</evidence>
<reference evidence="9" key="1">
    <citation type="journal article" date="2019" name="Int. J. Syst. Evol. Microbiol.">
        <title>The Global Catalogue of Microorganisms (GCM) 10K type strain sequencing project: providing services to taxonomists for standard genome sequencing and annotation.</title>
        <authorList>
            <consortium name="The Broad Institute Genomics Platform"/>
            <consortium name="The Broad Institute Genome Sequencing Center for Infectious Disease"/>
            <person name="Wu L."/>
            <person name="Ma J."/>
        </authorList>
    </citation>
    <scope>NUCLEOTIDE SEQUENCE [LARGE SCALE GENOMIC DNA]</scope>
    <source>
        <strain evidence="9">JCM 17316</strain>
    </source>
</reference>
<keyword evidence="1" id="KW-0678">Repressor</keyword>
<keyword evidence="3 5" id="KW-0238">DNA-binding</keyword>
<evidence type="ECO:0000256" key="2">
    <source>
        <dbReference type="ARBA" id="ARBA00023015"/>
    </source>
</evidence>
<protein>
    <submittedName>
        <fullName evidence="8">TetR/AcrR family transcriptional regulator</fullName>
    </submittedName>
</protein>
<proteinExistence type="predicted"/>
<dbReference type="Pfam" id="PF00440">
    <property type="entry name" value="TetR_N"/>
    <property type="match status" value="1"/>
</dbReference>
<feature type="compositionally biased region" description="Basic and acidic residues" evidence="6">
    <location>
        <begin position="20"/>
        <end position="31"/>
    </location>
</feature>
<dbReference type="PROSITE" id="PS50977">
    <property type="entry name" value="HTH_TETR_2"/>
    <property type="match status" value="1"/>
</dbReference>
<dbReference type="Gene3D" id="1.10.357.10">
    <property type="entry name" value="Tetracycline Repressor, domain 2"/>
    <property type="match status" value="1"/>
</dbReference>
<evidence type="ECO:0000256" key="1">
    <source>
        <dbReference type="ARBA" id="ARBA00022491"/>
    </source>
</evidence>
<keyword evidence="2" id="KW-0805">Transcription regulation</keyword>
<dbReference type="SUPFAM" id="SSF48498">
    <property type="entry name" value="Tetracyclin repressor-like, C-terminal domain"/>
    <property type="match status" value="1"/>
</dbReference>
<dbReference type="InterPro" id="IPR009057">
    <property type="entry name" value="Homeodomain-like_sf"/>
</dbReference>
<comment type="caution">
    <text evidence="8">The sequence shown here is derived from an EMBL/GenBank/DDBJ whole genome shotgun (WGS) entry which is preliminary data.</text>
</comment>
<evidence type="ECO:0000259" key="7">
    <source>
        <dbReference type="PROSITE" id="PS50977"/>
    </source>
</evidence>
<keyword evidence="4" id="KW-0804">Transcription</keyword>
<dbReference type="InterPro" id="IPR050109">
    <property type="entry name" value="HTH-type_TetR-like_transc_reg"/>
</dbReference>
<dbReference type="PANTHER" id="PTHR30055:SF234">
    <property type="entry name" value="HTH-TYPE TRANSCRIPTIONAL REGULATOR BETI"/>
    <property type="match status" value="1"/>
</dbReference>
<dbReference type="InterPro" id="IPR001647">
    <property type="entry name" value="HTH_TetR"/>
</dbReference>
<dbReference type="Pfam" id="PF13977">
    <property type="entry name" value="TetR_C_6"/>
    <property type="match status" value="1"/>
</dbReference>
<dbReference type="Proteomes" id="UP001500266">
    <property type="component" value="Unassembled WGS sequence"/>
</dbReference>
<evidence type="ECO:0000256" key="4">
    <source>
        <dbReference type="ARBA" id="ARBA00023163"/>
    </source>
</evidence>
<dbReference type="InterPro" id="IPR039538">
    <property type="entry name" value="BetI_C"/>
</dbReference>
<dbReference type="InterPro" id="IPR036271">
    <property type="entry name" value="Tet_transcr_reg_TetR-rel_C_sf"/>
</dbReference>
<dbReference type="SUPFAM" id="SSF46689">
    <property type="entry name" value="Homeodomain-like"/>
    <property type="match status" value="1"/>
</dbReference>
<dbReference type="EMBL" id="BAABDO010000181">
    <property type="protein sequence ID" value="GAA3507936.1"/>
    <property type="molecule type" value="Genomic_DNA"/>
</dbReference>
<evidence type="ECO:0000256" key="3">
    <source>
        <dbReference type="ARBA" id="ARBA00023125"/>
    </source>
</evidence>
<organism evidence="8 9">
    <name type="scientific">Actinomadura keratinilytica</name>
    <dbReference type="NCBI Taxonomy" id="547461"/>
    <lineage>
        <taxon>Bacteria</taxon>
        <taxon>Bacillati</taxon>
        <taxon>Actinomycetota</taxon>
        <taxon>Actinomycetes</taxon>
        <taxon>Streptosporangiales</taxon>
        <taxon>Thermomonosporaceae</taxon>
        <taxon>Actinomadura</taxon>
    </lineage>
</organism>
<gene>
    <name evidence="8" type="ORF">GCM10022416_61370</name>
</gene>
<evidence type="ECO:0000256" key="5">
    <source>
        <dbReference type="PROSITE-ProRule" id="PRU00335"/>
    </source>
</evidence>
<name>A0ABP6UH39_9ACTN</name>
<dbReference type="PRINTS" id="PR00455">
    <property type="entry name" value="HTHTETR"/>
</dbReference>
<feature type="DNA-binding region" description="H-T-H motif" evidence="5">
    <location>
        <begin position="56"/>
        <end position="75"/>
    </location>
</feature>
<feature type="domain" description="HTH tetR-type" evidence="7">
    <location>
        <begin position="33"/>
        <end position="93"/>
    </location>
</feature>
<keyword evidence="9" id="KW-1185">Reference proteome</keyword>
<dbReference type="PANTHER" id="PTHR30055">
    <property type="entry name" value="HTH-TYPE TRANSCRIPTIONAL REGULATOR RUTR"/>
    <property type="match status" value="1"/>
</dbReference>
<sequence>MSRSYRRSVSVSARRRPSRRRGESRRTQEERRIHTQRLLLDATMECLVDLGWSGTSTTEVARRAGVSRGAQQHHYPTKMELVAAALEHLLEQQRLAYESAFAVLPPERRNVEGALDLLWEVFCGRPARALLELAVAARTDDDLRVLCRDINERILQVILEVFERLFPRNELPGDFVPTMLRGVFAMFIGLSVQNALDDDDRHQQAVLTQVKSIARMIIPDPDDSGPAAICPIPDVAARPGPA</sequence>
<evidence type="ECO:0000313" key="8">
    <source>
        <dbReference type="EMBL" id="GAA3507936.1"/>
    </source>
</evidence>
<accession>A0ABP6UH39</accession>